<gene>
    <name evidence="2" type="ORF">BCB44BAC_01062</name>
</gene>
<dbReference type="EMBL" id="FMIK01000018">
    <property type="protein sequence ID" value="SCL86983.1"/>
    <property type="molecule type" value="Genomic_DNA"/>
</dbReference>
<dbReference type="AlphaFoldDB" id="A0AAX2CEC6"/>
<reference evidence="2 3" key="1">
    <citation type="submission" date="2016-08" db="EMBL/GenBank/DDBJ databases">
        <authorList>
            <person name="Loux V."/>
            <person name="Rue O."/>
        </authorList>
    </citation>
    <scope>NUCLEOTIDE SEQUENCE [LARGE SCALE GENOMIC DNA]</scope>
    <source>
        <strain evidence="2 3">AFSSA_08CEB44bac</strain>
    </source>
</reference>
<proteinExistence type="predicted"/>
<sequence>MMTKEEFMRKQRQECPFFVIEEAEGDCMTPISLYRRMKGDKKFLLESSQLHQDKGRYSYLGGKAIEDK</sequence>
<name>A0AAX2CEC6_9BACI</name>
<keyword evidence="2" id="KW-0456">Lyase</keyword>
<dbReference type="InterPro" id="IPR006805">
    <property type="entry name" value="Anth_synth_I_N"/>
</dbReference>
<protein>
    <submittedName>
        <fullName evidence="2">Anthranilate synthase component I</fullName>
        <ecNumber evidence="2">4.1.3.27</ecNumber>
    </submittedName>
</protein>
<evidence type="ECO:0000313" key="2">
    <source>
        <dbReference type="EMBL" id="SCL86983.1"/>
    </source>
</evidence>
<evidence type="ECO:0000313" key="3">
    <source>
        <dbReference type="Proteomes" id="UP000242164"/>
    </source>
</evidence>
<feature type="domain" description="Anthranilate synthase component I N-terminal" evidence="1">
    <location>
        <begin position="27"/>
        <end position="62"/>
    </location>
</feature>
<dbReference type="EC" id="4.1.3.27" evidence="2"/>
<dbReference type="Gene3D" id="3.60.120.10">
    <property type="entry name" value="Anthranilate synthase"/>
    <property type="match status" value="1"/>
</dbReference>
<comment type="caution">
    <text evidence="2">The sequence shown here is derived from an EMBL/GenBank/DDBJ whole genome shotgun (WGS) entry which is preliminary data.</text>
</comment>
<dbReference type="GO" id="GO:0004049">
    <property type="term" value="F:anthranilate synthase activity"/>
    <property type="evidence" value="ECO:0007669"/>
    <property type="project" value="UniProtKB-EC"/>
</dbReference>
<dbReference type="Proteomes" id="UP000242164">
    <property type="component" value="Unassembled WGS sequence"/>
</dbReference>
<organism evidence="2 3">
    <name type="scientific">Bacillus cytotoxicus</name>
    <dbReference type="NCBI Taxonomy" id="580165"/>
    <lineage>
        <taxon>Bacteria</taxon>
        <taxon>Bacillati</taxon>
        <taxon>Bacillota</taxon>
        <taxon>Bacilli</taxon>
        <taxon>Bacillales</taxon>
        <taxon>Bacillaceae</taxon>
        <taxon>Bacillus</taxon>
        <taxon>Bacillus cereus group</taxon>
    </lineage>
</organism>
<accession>A0AAX2CEC6</accession>
<dbReference type="InterPro" id="IPR005801">
    <property type="entry name" value="ADC_synthase"/>
</dbReference>
<evidence type="ECO:0000259" key="1">
    <source>
        <dbReference type="Pfam" id="PF04715"/>
    </source>
</evidence>
<dbReference type="Pfam" id="PF04715">
    <property type="entry name" value="Anth_synt_I_N"/>
    <property type="match status" value="1"/>
</dbReference>